<keyword evidence="4" id="KW-0788">Thiol protease</keyword>
<sequence>MTERAHGRHRAAGRYNPATELATLVSEASTPLLKGSAVLAATGGLVAAVAVPAVAADTEAVAESRPAAAAPAAAAPAVAAPETVTPSVTAQAFGALTVEAVKKPEGPPRWLVEQRQREAQEAREAEQAQAAQEAREAEEARAARDAERESQAAQEQAGQSESSSADATSSQPSAGGSGSSSSTSSSSSSTSASGSSSSGSGSSSTTAKQSAPPATSGGVIGIAKQYTGTPYVYGGSSPSGFDCSGFTQYVFGKAGKSLPRVTTAQQAATVPVSNPQPGDLVFFGSPAWHVGIYVGNGQMIDAPRTGKSVSVRPVFSGVSGYGRVQ</sequence>
<dbReference type="Gene3D" id="3.90.1720.10">
    <property type="entry name" value="endopeptidase domain like (from Nostoc punctiforme)"/>
    <property type="match status" value="1"/>
</dbReference>
<comment type="similarity">
    <text evidence="1">Belongs to the peptidase C40 family.</text>
</comment>
<dbReference type="AlphaFoldDB" id="A0A560WHM1"/>
<evidence type="ECO:0000313" key="8">
    <source>
        <dbReference type="Proteomes" id="UP000315628"/>
    </source>
</evidence>
<accession>A0A560WHM1</accession>
<dbReference type="InterPro" id="IPR051202">
    <property type="entry name" value="Peptidase_C40"/>
</dbReference>
<dbReference type="GO" id="GO:0006508">
    <property type="term" value="P:proteolysis"/>
    <property type="evidence" value="ECO:0007669"/>
    <property type="project" value="UniProtKB-KW"/>
</dbReference>
<feature type="compositionally biased region" description="Basic and acidic residues" evidence="5">
    <location>
        <begin position="107"/>
        <end position="126"/>
    </location>
</feature>
<evidence type="ECO:0000256" key="3">
    <source>
        <dbReference type="ARBA" id="ARBA00022801"/>
    </source>
</evidence>
<proteinExistence type="inferred from homology"/>
<dbReference type="InterPro" id="IPR038765">
    <property type="entry name" value="Papain-like_cys_pep_sf"/>
</dbReference>
<comment type="caution">
    <text evidence="7">The sequence shown here is derived from an EMBL/GenBank/DDBJ whole genome shotgun (WGS) entry which is preliminary data.</text>
</comment>
<dbReference type="Proteomes" id="UP000315628">
    <property type="component" value="Unassembled WGS sequence"/>
</dbReference>
<dbReference type="GO" id="GO:0008234">
    <property type="term" value="F:cysteine-type peptidase activity"/>
    <property type="evidence" value="ECO:0007669"/>
    <property type="project" value="UniProtKB-KW"/>
</dbReference>
<keyword evidence="8" id="KW-1185">Reference proteome</keyword>
<dbReference type="InterPro" id="IPR000064">
    <property type="entry name" value="NLP_P60_dom"/>
</dbReference>
<evidence type="ECO:0000256" key="1">
    <source>
        <dbReference type="ARBA" id="ARBA00007074"/>
    </source>
</evidence>
<keyword evidence="3 7" id="KW-0378">Hydrolase</keyword>
<feature type="compositionally biased region" description="Basic and acidic residues" evidence="5">
    <location>
        <begin position="133"/>
        <end position="150"/>
    </location>
</feature>
<evidence type="ECO:0000256" key="5">
    <source>
        <dbReference type="SAM" id="MobiDB-lite"/>
    </source>
</evidence>
<protein>
    <submittedName>
        <fullName evidence="7">Cell wall-associated NlpC family hydrolase</fullName>
    </submittedName>
</protein>
<dbReference type="PANTHER" id="PTHR47053">
    <property type="entry name" value="MUREIN DD-ENDOPEPTIDASE MEPH-RELATED"/>
    <property type="match status" value="1"/>
</dbReference>
<feature type="region of interest" description="Disordered" evidence="5">
    <location>
        <begin position="107"/>
        <end position="219"/>
    </location>
</feature>
<dbReference type="Pfam" id="PF00877">
    <property type="entry name" value="NLPC_P60"/>
    <property type="match status" value="1"/>
</dbReference>
<gene>
    <name evidence="7" type="ORF">FB557_0646</name>
</gene>
<feature type="compositionally biased region" description="Low complexity" evidence="5">
    <location>
        <begin position="151"/>
        <end position="211"/>
    </location>
</feature>
<dbReference type="SUPFAM" id="SSF54001">
    <property type="entry name" value="Cysteine proteinases"/>
    <property type="match status" value="1"/>
</dbReference>
<feature type="domain" description="NlpC/P60" evidence="6">
    <location>
        <begin position="213"/>
        <end position="325"/>
    </location>
</feature>
<dbReference type="RefSeq" id="WP_246074349.1">
    <property type="nucleotide sequence ID" value="NZ_BAAAYT010000002.1"/>
</dbReference>
<evidence type="ECO:0000313" key="7">
    <source>
        <dbReference type="EMBL" id="TWD17088.1"/>
    </source>
</evidence>
<keyword evidence="2" id="KW-0645">Protease</keyword>
<evidence type="ECO:0000256" key="2">
    <source>
        <dbReference type="ARBA" id="ARBA00022670"/>
    </source>
</evidence>
<organism evidence="7 8">
    <name type="scientific">Marihabitans asiaticum</name>
    <dbReference type="NCBI Taxonomy" id="415218"/>
    <lineage>
        <taxon>Bacteria</taxon>
        <taxon>Bacillati</taxon>
        <taxon>Actinomycetota</taxon>
        <taxon>Actinomycetes</taxon>
        <taxon>Micrococcales</taxon>
        <taxon>Intrasporangiaceae</taxon>
        <taxon>Marihabitans</taxon>
    </lineage>
</organism>
<reference evidence="7 8" key="1">
    <citation type="submission" date="2019-06" db="EMBL/GenBank/DDBJ databases">
        <title>Sequencing the genomes of 1000 actinobacteria strains.</title>
        <authorList>
            <person name="Klenk H.-P."/>
        </authorList>
    </citation>
    <scope>NUCLEOTIDE SEQUENCE [LARGE SCALE GENOMIC DNA]</scope>
    <source>
        <strain evidence="7 8">DSM 18935</strain>
    </source>
</reference>
<dbReference type="EMBL" id="VIUW01000001">
    <property type="protein sequence ID" value="TWD17088.1"/>
    <property type="molecule type" value="Genomic_DNA"/>
</dbReference>
<dbReference type="PANTHER" id="PTHR47053:SF1">
    <property type="entry name" value="MUREIN DD-ENDOPEPTIDASE MEPH-RELATED"/>
    <property type="match status" value="1"/>
</dbReference>
<name>A0A560WHM1_9MICO</name>
<dbReference type="PROSITE" id="PS51935">
    <property type="entry name" value="NLPC_P60"/>
    <property type="match status" value="1"/>
</dbReference>
<evidence type="ECO:0000256" key="4">
    <source>
        <dbReference type="ARBA" id="ARBA00022807"/>
    </source>
</evidence>
<evidence type="ECO:0000259" key="6">
    <source>
        <dbReference type="PROSITE" id="PS51935"/>
    </source>
</evidence>